<evidence type="ECO:0000259" key="1">
    <source>
        <dbReference type="Pfam" id="PF08818"/>
    </source>
</evidence>
<evidence type="ECO:0000313" key="2">
    <source>
        <dbReference type="EMBL" id="GAL84272.1"/>
    </source>
</evidence>
<comment type="caution">
    <text evidence="2">The sequence shown here is derived from an EMBL/GenBank/DDBJ whole genome shotgun (WGS) entry which is preliminary data.</text>
</comment>
<dbReference type="EMBL" id="BBLT01000002">
    <property type="protein sequence ID" value="GAL84272.1"/>
    <property type="molecule type" value="Genomic_DNA"/>
</dbReference>
<dbReference type="Gene3D" id="3.90.1150.200">
    <property type="match status" value="1"/>
</dbReference>
<dbReference type="RefSeq" id="WP_045460560.1">
    <property type="nucleotide sequence ID" value="NZ_BBLT01000002.1"/>
</dbReference>
<sequence>MAKTDFKTIDEYQAGFPSEIQERMQTIRKIIHEVVPEVEEAISYQIPCFKYNGYLIYYAAFPNHISLSNPFSPEFLKEFESDLKNYKVSKSVIQLPNKESLPVDMITKMIKFRKQENEQKMKSKSKSKK</sequence>
<reference evidence="2 3" key="1">
    <citation type="submission" date="2014-09" db="EMBL/GenBank/DDBJ databases">
        <title>Sporocytophaga myxococcoides PG-01 genome sequencing.</title>
        <authorList>
            <person name="Liu L."/>
            <person name="Gao P.J."/>
            <person name="Chen G.J."/>
            <person name="Wang L.S."/>
        </authorList>
    </citation>
    <scope>NUCLEOTIDE SEQUENCE [LARGE SCALE GENOMIC DNA]</scope>
    <source>
        <strain evidence="2 3">PG-01</strain>
    </source>
</reference>
<feature type="domain" description="YdhG-like" evidence="1">
    <location>
        <begin position="21"/>
        <end position="112"/>
    </location>
</feature>
<organism evidence="2 3">
    <name type="scientific">Sporocytophaga myxococcoides</name>
    <dbReference type="NCBI Taxonomy" id="153721"/>
    <lineage>
        <taxon>Bacteria</taxon>
        <taxon>Pseudomonadati</taxon>
        <taxon>Bacteroidota</taxon>
        <taxon>Cytophagia</taxon>
        <taxon>Cytophagales</taxon>
        <taxon>Cytophagaceae</taxon>
        <taxon>Sporocytophaga</taxon>
    </lineage>
</organism>
<evidence type="ECO:0000313" key="3">
    <source>
        <dbReference type="Proteomes" id="UP000030185"/>
    </source>
</evidence>
<dbReference type="SUPFAM" id="SSF159888">
    <property type="entry name" value="YdhG-like"/>
    <property type="match status" value="1"/>
</dbReference>
<proteinExistence type="predicted"/>
<dbReference type="OrthoDB" id="115213at2"/>
<protein>
    <recommendedName>
        <fullName evidence="1">YdhG-like domain-containing protein</fullName>
    </recommendedName>
</protein>
<gene>
    <name evidence="2" type="ORF">MYP_1500</name>
</gene>
<dbReference type="STRING" id="153721.MYP_1500"/>
<dbReference type="Proteomes" id="UP000030185">
    <property type="component" value="Unassembled WGS sequence"/>
</dbReference>
<keyword evidence="3" id="KW-1185">Reference proteome</keyword>
<dbReference type="InterPro" id="IPR014922">
    <property type="entry name" value="YdhG-like"/>
</dbReference>
<accession>A0A098LCZ9</accession>
<dbReference type="AlphaFoldDB" id="A0A098LCZ9"/>
<dbReference type="Pfam" id="PF08818">
    <property type="entry name" value="DUF1801"/>
    <property type="match status" value="1"/>
</dbReference>
<name>A0A098LCZ9_9BACT</name>
<dbReference type="eggNOG" id="COG5646">
    <property type="taxonomic scope" value="Bacteria"/>
</dbReference>